<dbReference type="PANTHER" id="PTHR33598:SF2">
    <property type="entry name" value="MAR-BINDING FILAMENT-LIKE PROTEIN"/>
    <property type="match status" value="1"/>
</dbReference>
<dbReference type="PANTHER" id="PTHR33598">
    <property type="entry name" value="OS02G0833400 PROTEIN"/>
    <property type="match status" value="1"/>
</dbReference>
<dbReference type="RefSeq" id="WP_190539734.1">
    <property type="nucleotide sequence ID" value="NZ_CAWPNO010000013.1"/>
</dbReference>
<dbReference type="Pfam" id="PF05542">
    <property type="entry name" value="DUF760"/>
    <property type="match status" value="1"/>
</dbReference>
<sequence>MSNLSPRQPDYFESPTQNNNLLQYIQSLNPQTVAQLSRPTSPEVLRLIQRAIVEMLGNLPNDKYQSLITTSREELGRLLGSAMVDGYFLRNVEQRLEMEKTLQLTGITSTEPDSHNA</sequence>
<accession>A0ABR8A6K6</accession>
<evidence type="ECO:0000313" key="2">
    <source>
        <dbReference type="Proteomes" id="UP000658514"/>
    </source>
</evidence>
<reference evidence="1 2" key="1">
    <citation type="journal article" date="2020" name="ISME J.">
        <title>Comparative genomics reveals insights into cyanobacterial evolution and habitat adaptation.</title>
        <authorList>
            <person name="Chen M.Y."/>
            <person name="Teng W.K."/>
            <person name="Zhao L."/>
            <person name="Hu C.X."/>
            <person name="Zhou Y.K."/>
            <person name="Han B.P."/>
            <person name="Song L.R."/>
            <person name="Shu W.S."/>
        </authorList>
    </citation>
    <scope>NUCLEOTIDE SEQUENCE [LARGE SCALE GENOMIC DNA]</scope>
    <source>
        <strain evidence="1 2">FACHB-288</strain>
    </source>
</reference>
<comment type="caution">
    <text evidence="1">The sequence shown here is derived from an EMBL/GenBank/DDBJ whole genome shotgun (WGS) entry which is preliminary data.</text>
</comment>
<dbReference type="EMBL" id="JACJQH010000011">
    <property type="protein sequence ID" value="MBD2195556.1"/>
    <property type="molecule type" value="Genomic_DNA"/>
</dbReference>
<proteinExistence type="predicted"/>
<keyword evidence="2" id="KW-1185">Reference proteome</keyword>
<dbReference type="Proteomes" id="UP000658514">
    <property type="component" value="Unassembled WGS sequence"/>
</dbReference>
<organism evidence="1 2">
    <name type="scientific">Calothrix parietina FACHB-288</name>
    <dbReference type="NCBI Taxonomy" id="2692896"/>
    <lineage>
        <taxon>Bacteria</taxon>
        <taxon>Bacillati</taxon>
        <taxon>Cyanobacteriota</taxon>
        <taxon>Cyanophyceae</taxon>
        <taxon>Nostocales</taxon>
        <taxon>Calotrichaceae</taxon>
        <taxon>Calothrix</taxon>
    </lineage>
</organism>
<evidence type="ECO:0000313" key="1">
    <source>
        <dbReference type="EMBL" id="MBD2195556.1"/>
    </source>
</evidence>
<name>A0ABR8A6K6_9CYAN</name>
<gene>
    <name evidence="1" type="ORF">H6G24_08655</name>
</gene>
<dbReference type="InterPro" id="IPR008479">
    <property type="entry name" value="DUF760"/>
</dbReference>
<protein>
    <submittedName>
        <fullName evidence="1">DUF760 domain-containing protein</fullName>
    </submittedName>
</protein>